<sequence length="83" mass="9523">MDFEVFRPDLEQALAYSDSSKGERPPFDTVLMFKILVIQTLNNLSDHRSPVLHAFPWPGLSDRVPDAKTIWLFRERLTHAGAI</sequence>
<gene>
    <name evidence="2" type="ORF">AA106555_0830</name>
</gene>
<feature type="domain" description="Transposase InsH N-terminal" evidence="1">
    <location>
        <begin position="2"/>
        <end position="76"/>
    </location>
</feature>
<dbReference type="EMBL" id="BAQC01000021">
    <property type="protein sequence ID" value="GBR52192.1"/>
    <property type="molecule type" value="Genomic_DNA"/>
</dbReference>
<proteinExistence type="predicted"/>
<dbReference type="InterPro" id="IPR008490">
    <property type="entry name" value="Transposase_InsH_N"/>
</dbReference>
<reference evidence="2 3" key="1">
    <citation type="submission" date="2013-04" db="EMBL/GenBank/DDBJ databases">
        <title>The genome sequencing project of 58 acetic acid bacteria.</title>
        <authorList>
            <person name="Okamoto-Kainuma A."/>
            <person name="Ishikawa M."/>
            <person name="Umino S."/>
            <person name="Koizumi Y."/>
            <person name="Shiwa Y."/>
            <person name="Yoshikawa H."/>
            <person name="Matsutani M."/>
            <person name="Matsushita K."/>
        </authorList>
    </citation>
    <scope>NUCLEOTIDE SEQUENCE [LARGE SCALE GENOMIC DNA]</scope>
    <source>
        <strain evidence="2 3">NBRC 106555</strain>
    </source>
</reference>
<comment type="caution">
    <text evidence="2">The sequence shown here is derived from an EMBL/GenBank/DDBJ whole genome shotgun (WGS) entry which is preliminary data.</text>
</comment>
<evidence type="ECO:0000259" key="1">
    <source>
        <dbReference type="Pfam" id="PF05598"/>
    </source>
</evidence>
<protein>
    <submittedName>
        <fullName evidence="2">Transposase</fullName>
    </submittedName>
</protein>
<evidence type="ECO:0000313" key="3">
    <source>
        <dbReference type="Proteomes" id="UP001062632"/>
    </source>
</evidence>
<name>A0ABQ0QP93_9PROT</name>
<keyword evidence="3" id="KW-1185">Reference proteome</keyword>
<dbReference type="Proteomes" id="UP001062632">
    <property type="component" value="Unassembled WGS sequence"/>
</dbReference>
<dbReference type="Pfam" id="PF05598">
    <property type="entry name" value="DUF772"/>
    <property type="match status" value="1"/>
</dbReference>
<accession>A0ABQ0QP93</accession>
<organism evidence="2 3">
    <name type="scientific">Neokomagataea thailandica NBRC 106555</name>
    <dbReference type="NCBI Taxonomy" id="1223520"/>
    <lineage>
        <taxon>Bacteria</taxon>
        <taxon>Pseudomonadati</taxon>
        <taxon>Pseudomonadota</taxon>
        <taxon>Alphaproteobacteria</taxon>
        <taxon>Acetobacterales</taxon>
        <taxon>Acetobacteraceae</taxon>
        <taxon>Neokomagataea</taxon>
    </lineage>
</organism>
<evidence type="ECO:0000313" key="2">
    <source>
        <dbReference type="EMBL" id="GBR52192.1"/>
    </source>
</evidence>